<reference evidence="2 3" key="1">
    <citation type="journal article" date="2013" name="PLoS Pathog.">
        <title>Genomic analysis of the Kiwifruit pathogen Pseudomonas syringae pv. actinidiae provides insight into the origins of an emergent plant disease.</title>
        <authorList>
            <person name="McCann H.C."/>
            <person name="Rikkerink E.H."/>
            <person name="Bertels F."/>
            <person name="Fiers M."/>
            <person name="Lu A."/>
            <person name="Rees-George J."/>
            <person name="Andersen M.T."/>
            <person name="Gleave A.P."/>
            <person name="Haubold B."/>
            <person name="Wohlers M.W."/>
            <person name="Guttman D.S."/>
            <person name="Wang P.W."/>
            <person name="Straub C."/>
            <person name="Vanneste J.L."/>
            <person name="Rainey P.B."/>
            <person name="Templeton M.D."/>
        </authorList>
    </citation>
    <scope>NUCLEOTIDE SEQUENCE [LARGE SCALE GENOMIC DNA]</scope>
    <source>
        <strain evidence="2 3">ICMP 18807</strain>
    </source>
</reference>
<dbReference type="SUPFAM" id="SSF53720">
    <property type="entry name" value="ALDH-like"/>
    <property type="match status" value="1"/>
</dbReference>
<organism evidence="2 3">
    <name type="scientific">Pseudomonas syringae pv. actinidiae ICMP 18807</name>
    <dbReference type="NCBI Taxonomy" id="1194404"/>
    <lineage>
        <taxon>Bacteria</taxon>
        <taxon>Pseudomonadati</taxon>
        <taxon>Pseudomonadota</taxon>
        <taxon>Gammaproteobacteria</taxon>
        <taxon>Pseudomonadales</taxon>
        <taxon>Pseudomonadaceae</taxon>
        <taxon>Pseudomonas</taxon>
        <taxon>Pseudomonas syringae</taxon>
    </lineage>
</organism>
<accession>S6TAD1</accession>
<proteinExistence type="predicted"/>
<comment type="caution">
    <text evidence="2">The sequence shown here is derived from an EMBL/GenBank/DDBJ whole genome shotgun (WGS) entry which is preliminary data.</text>
</comment>
<dbReference type="InterPro" id="IPR016161">
    <property type="entry name" value="Ald_DH/histidinol_DH"/>
</dbReference>
<keyword evidence="1" id="KW-0560">Oxidoreductase</keyword>
<dbReference type="GO" id="GO:0016491">
    <property type="term" value="F:oxidoreductase activity"/>
    <property type="evidence" value="ECO:0007669"/>
    <property type="project" value="UniProtKB-KW"/>
</dbReference>
<dbReference type="InterPro" id="IPR016162">
    <property type="entry name" value="Ald_DH_N"/>
</dbReference>
<dbReference type="Gene3D" id="3.40.605.10">
    <property type="entry name" value="Aldehyde Dehydrogenase, Chain A, domain 1"/>
    <property type="match status" value="1"/>
</dbReference>
<dbReference type="Proteomes" id="UP000015729">
    <property type="component" value="Unassembled WGS sequence"/>
</dbReference>
<dbReference type="EMBL" id="AOKG01002053">
    <property type="protein sequence ID" value="EPN40160.1"/>
    <property type="molecule type" value="Genomic_DNA"/>
</dbReference>
<sequence>MNSHRVDPHTAQKFYIDGHWCAPLSPASIAVVNPATEEVVAHVASGSAADVD</sequence>
<dbReference type="AlphaFoldDB" id="S6TAD1"/>
<feature type="non-terminal residue" evidence="2">
    <location>
        <position position="52"/>
    </location>
</feature>
<protein>
    <submittedName>
        <fullName evidence="2">Aldehyde dehydrogenase family protein</fullName>
    </submittedName>
</protein>
<evidence type="ECO:0000313" key="2">
    <source>
        <dbReference type="EMBL" id="EPN40160.1"/>
    </source>
</evidence>
<dbReference type="PATRIC" id="fig|1194404.4.peg.6176"/>
<name>S6TAD1_PSESF</name>
<evidence type="ECO:0000313" key="3">
    <source>
        <dbReference type="Proteomes" id="UP000015729"/>
    </source>
</evidence>
<evidence type="ECO:0000256" key="1">
    <source>
        <dbReference type="ARBA" id="ARBA00023002"/>
    </source>
</evidence>
<gene>
    <name evidence="2" type="ORF">A244_30000</name>
</gene>